<reference evidence="1" key="1">
    <citation type="submission" date="2020-08" db="EMBL/GenBank/DDBJ databases">
        <title>Multicomponent nature underlies the extraordinary mechanical properties of spider dragline silk.</title>
        <authorList>
            <person name="Kono N."/>
            <person name="Nakamura H."/>
            <person name="Mori M."/>
            <person name="Yoshida Y."/>
            <person name="Ohtoshi R."/>
            <person name="Malay A.D."/>
            <person name="Moran D.A.P."/>
            <person name="Tomita M."/>
            <person name="Numata K."/>
            <person name="Arakawa K."/>
        </authorList>
    </citation>
    <scope>NUCLEOTIDE SEQUENCE</scope>
</reference>
<keyword evidence="2" id="KW-1185">Reference proteome</keyword>
<dbReference type="EMBL" id="BMAW01068505">
    <property type="protein sequence ID" value="GFT64877.1"/>
    <property type="molecule type" value="Genomic_DNA"/>
</dbReference>
<evidence type="ECO:0000313" key="1">
    <source>
        <dbReference type="EMBL" id="GFT64877.1"/>
    </source>
</evidence>
<comment type="caution">
    <text evidence="1">The sequence shown here is derived from an EMBL/GenBank/DDBJ whole genome shotgun (WGS) entry which is preliminary data.</text>
</comment>
<gene>
    <name evidence="1" type="ORF">NPIL_82831</name>
</gene>
<sequence length="106" mass="11523">MAPLLHVEDYRASRDGSLRGARLAPVPGANFPNCLSTQCSNHHVAIGRGRSRAHQLHLFPFRAKTCTGAPILRGRRALLLDQDQPAGFIYVAATSDSMADRTGSKR</sequence>
<proteinExistence type="predicted"/>
<evidence type="ECO:0000313" key="2">
    <source>
        <dbReference type="Proteomes" id="UP000887013"/>
    </source>
</evidence>
<dbReference type="Proteomes" id="UP000887013">
    <property type="component" value="Unassembled WGS sequence"/>
</dbReference>
<accession>A0A8X6PDI7</accession>
<name>A0A8X6PDI7_NEPPI</name>
<protein>
    <submittedName>
        <fullName evidence="1">Uncharacterized protein</fullName>
    </submittedName>
</protein>
<dbReference type="AlphaFoldDB" id="A0A8X6PDI7"/>
<organism evidence="1 2">
    <name type="scientific">Nephila pilipes</name>
    <name type="common">Giant wood spider</name>
    <name type="synonym">Nephila maculata</name>
    <dbReference type="NCBI Taxonomy" id="299642"/>
    <lineage>
        <taxon>Eukaryota</taxon>
        <taxon>Metazoa</taxon>
        <taxon>Ecdysozoa</taxon>
        <taxon>Arthropoda</taxon>
        <taxon>Chelicerata</taxon>
        <taxon>Arachnida</taxon>
        <taxon>Araneae</taxon>
        <taxon>Araneomorphae</taxon>
        <taxon>Entelegynae</taxon>
        <taxon>Araneoidea</taxon>
        <taxon>Nephilidae</taxon>
        <taxon>Nephila</taxon>
    </lineage>
</organism>